<dbReference type="Proteomes" id="UP001529510">
    <property type="component" value="Unassembled WGS sequence"/>
</dbReference>
<dbReference type="EMBL" id="JAMKFB020000006">
    <property type="protein sequence ID" value="KAL0190360.1"/>
    <property type="molecule type" value="Genomic_DNA"/>
</dbReference>
<sequence>VHDAKVLRQSYLWKMLNDGQPLNQNKVNISGCDVGYYLIGDSAYPMQNWLMKPFPDTGRLTPQQRMFNLRMSSARNDCKLELIKKMVLTCCVLHNICEERGDNFSEDLSSIHVNMQPPVQALTEHGKPEGTDIRAALLDHFERQNSEIIQVAEIE</sequence>
<organism evidence="4 5">
    <name type="scientific">Cirrhinus mrigala</name>
    <name type="common">Mrigala</name>
    <dbReference type="NCBI Taxonomy" id="683832"/>
    <lineage>
        <taxon>Eukaryota</taxon>
        <taxon>Metazoa</taxon>
        <taxon>Chordata</taxon>
        <taxon>Craniata</taxon>
        <taxon>Vertebrata</taxon>
        <taxon>Euteleostomi</taxon>
        <taxon>Actinopterygii</taxon>
        <taxon>Neopterygii</taxon>
        <taxon>Teleostei</taxon>
        <taxon>Ostariophysi</taxon>
        <taxon>Cypriniformes</taxon>
        <taxon>Cyprinidae</taxon>
        <taxon>Labeoninae</taxon>
        <taxon>Labeonini</taxon>
        <taxon>Cirrhinus</taxon>
    </lineage>
</organism>
<name>A0ABD0QX64_CIRMR</name>
<keyword evidence="5" id="KW-1185">Reference proteome</keyword>
<comment type="cofactor">
    <cofactor evidence="1">
        <name>a divalent metal cation</name>
        <dbReference type="ChEBI" id="CHEBI:60240"/>
    </cofactor>
</comment>
<accession>A0ABD0QX64</accession>
<feature type="domain" description="DDE Tnp4" evidence="3">
    <location>
        <begin position="1"/>
        <end position="76"/>
    </location>
</feature>
<evidence type="ECO:0000256" key="1">
    <source>
        <dbReference type="ARBA" id="ARBA00001968"/>
    </source>
</evidence>
<reference evidence="4 5" key="1">
    <citation type="submission" date="2024-05" db="EMBL/GenBank/DDBJ databases">
        <title>Genome sequencing and assembly of Indian major carp, Cirrhinus mrigala (Hamilton, 1822).</title>
        <authorList>
            <person name="Mohindra V."/>
            <person name="Chowdhury L.M."/>
            <person name="Lal K."/>
            <person name="Jena J.K."/>
        </authorList>
    </citation>
    <scope>NUCLEOTIDE SEQUENCE [LARGE SCALE GENOMIC DNA]</scope>
    <source>
        <strain evidence="4">CM1030</strain>
        <tissue evidence="4">Blood</tissue>
    </source>
</reference>
<dbReference type="AlphaFoldDB" id="A0ABD0QX64"/>
<dbReference type="InterPro" id="IPR027806">
    <property type="entry name" value="HARBI1_dom"/>
</dbReference>
<keyword evidence="2" id="KW-0479">Metal-binding</keyword>
<dbReference type="GO" id="GO:0046872">
    <property type="term" value="F:metal ion binding"/>
    <property type="evidence" value="ECO:0007669"/>
    <property type="project" value="UniProtKB-KW"/>
</dbReference>
<gene>
    <name evidence="4" type="ORF">M9458_013058</name>
</gene>
<evidence type="ECO:0000259" key="3">
    <source>
        <dbReference type="Pfam" id="PF13359"/>
    </source>
</evidence>
<feature type="non-terminal residue" evidence="4">
    <location>
        <position position="1"/>
    </location>
</feature>
<evidence type="ECO:0000313" key="4">
    <source>
        <dbReference type="EMBL" id="KAL0190360.1"/>
    </source>
</evidence>
<feature type="non-terminal residue" evidence="4">
    <location>
        <position position="155"/>
    </location>
</feature>
<protein>
    <recommendedName>
        <fullName evidence="3">DDE Tnp4 domain-containing protein</fullName>
    </recommendedName>
</protein>
<dbReference type="Pfam" id="PF13359">
    <property type="entry name" value="DDE_Tnp_4"/>
    <property type="match status" value="1"/>
</dbReference>
<proteinExistence type="predicted"/>
<comment type="caution">
    <text evidence="4">The sequence shown here is derived from an EMBL/GenBank/DDBJ whole genome shotgun (WGS) entry which is preliminary data.</text>
</comment>
<evidence type="ECO:0000256" key="2">
    <source>
        <dbReference type="ARBA" id="ARBA00022723"/>
    </source>
</evidence>
<evidence type="ECO:0000313" key="5">
    <source>
        <dbReference type="Proteomes" id="UP001529510"/>
    </source>
</evidence>